<dbReference type="EMBL" id="CP048000">
    <property type="protein sequence ID" value="QHQ62818.1"/>
    <property type="molecule type" value="Genomic_DNA"/>
</dbReference>
<feature type="transmembrane region" description="Helical" evidence="1">
    <location>
        <begin position="180"/>
        <end position="199"/>
    </location>
</feature>
<evidence type="ECO:0000313" key="3">
    <source>
        <dbReference type="Proteomes" id="UP000464314"/>
    </source>
</evidence>
<protein>
    <recommendedName>
        <fullName evidence="4">ABC transporter permease</fullName>
    </recommendedName>
</protein>
<feature type="transmembrane region" description="Helical" evidence="1">
    <location>
        <begin position="151"/>
        <end position="173"/>
    </location>
</feature>
<dbReference type="Pfam" id="PF12730">
    <property type="entry name" value="ABC2_membrane_4"/>
    <property type="match status" value="1"/>
</dbReference>
<organism evidence="2 3">
    <name type="scientific">Anaerocolumna sedimenticola</name>
    <dbReference type="NCBI Taxonomy" id="2696063"/>
    <lineage>
        <taxon>Bacteria</taxon>
        <taxon>Bacillati</taxon>
        <taxon>Bacillota</taxon>
        <taxon>Clostridia</taxon>
        <taxon>Lachnospirales</taxon>
        <taxon>Lachnospiraceae</taxon>
        <taxon>Anaerocolumna</taxon>
    </lineage>
</organism>
<feature type="transmembrane region" description="Helical" evidence="1">
    <location>
        <begin position="20"/>
        <end position="38"/>
    </location>
</feature>
<feature type="transmembrane region" description="Helical" evidence="1">
    <location>
        <begin position="205"/>
        <end position="225"/>
    </location>
</feature>
<feature type="transmembrane region" description="Helical" evidence="1">
    <location>
        <begin position="58"/>
        <end position="82"/>
    </location>
</feature>
<keyword evidence="3" id="KW-1185">Reference proteome</keyword>
<proteinExistence type="predicted"/>
<gene>
    <name evidence="2" type="ORF">Ana3638_20220</name>
</gene>
<dbReference type="RefSeq" id="WP_161839639.1">
    <property type="nucleotide sequence ID" value="NZ_CP048000.1"/>
</dbReference>
<reference evidence="2 3" key="1">
    <citation type="submission" date="2020-01" db="EMBL/GenBank/DDBJ databases">
        <title>Genome analysis of Anaerocolumna sp. CBA3638.</title>
        <authorList>
            <person name="Kim J."/>
            <person name="Roh S.W."/>
        </authorList>
    </citation>
    <scope>NUCLEOTIDE SEQUENCE [LARGE SCALE GENOMIC DNA]</scope>
    <source>
        <strain evidence="2 3">CBA3638</strain>
    </source>
</reference>
<evidence type="ECO:0008006" key="4">
    <source>
        <dbReference type="Google" id="ProtNLM"/>
    </source>
</evidence>
<feature type="transmembrane region" description="Helical" evidence="1">
    <location>
        <begin position="108"/>
        <end position="131"/>
    </location>
</feature>
<accession>A0A6P1TTJ3</accession>
<dbReference type="KEGG" id="anr:Ana3638_20220"/>
<sequence>MNRLIVLELKRNGLKSYHLAVVIITGVMLSFLYLLAIIPKIDPTETDLNMIMTYNNLINLNNILCMVIFTIFSSVMFSKFVVEEYAGKRAMLLFSYPVDRKKILEAKIFMVFFYTVGAMLLCGSIVLGVFFTTESYFPICADQLSIKTVFGGFLSLLCYSLLAGVWGIVALYFGFGKQSVSVTIIAAIIISTVMCQMLAIAMNIIGGIAFLAIGTIVAGITLSNLRKRVMNMEV</sequence>
<keyword evidence="1" id="KW-0472">Membrane</keyword>
<keyword evidence="1" id="KW-0812">Transmembrane</keyword>
<dbReference type="Proteomes" id="UP000464314">
    <property type="component" value="Chromosome"/>
</dbReference>
<evidence type="ECO:0000256" key="1">
    <source>
        <dbReference type="SAM" id="Phobius"/>
    </source>
</evidence>
<evidence type="ECO:0000313" key="2">
    <source>
        <dbReference type="EMBL" id="QHQ62818.1"/>
    </source>
</evidence>
<dbReference type="AlphaFoldDB" id="A0A6P1TTJ3"/>
<name>A0A6P1TTJ3_9FIRM</name>
<keyword evidence="1" id="KW-1133">Transmembrane helix</keyword>